<dbReference type="PANTHER" id="PTHR23402">
    <property type="entry name" value="PROTEASE FAMILY C15 PYROGLUTAMYL-PEPTIDASE I-RELATED"/>
    <property type="match status" value="1"/>
</dbReference>
<keyword evidence="5 9" id="KW-0963">Cytoplasm</keyword>
<evidence type="ECO:0000256" key="6">
    <source>
        <dbReference type="ARBA" id="ARBA00022670"/>
    </source>
</evidence>
<dbReference type="OrthoDB" id="9779738at2"/>
<dbReference type="GO" id="GO:0006508">
    <property type="term" value="P:proteolysis"/>
    <property type="evidence" value="ECO:0007669"/>
    <property type="project" value="UniProtKB-KW"/>
</dbReference>
<feature type="active site" evidence="9">
    <location>
        <position position="81"/>
    </location>
</feature>
<dbReference type="HAMAP" id="MF_00417">
    <property type="entry name" value="Pyrrolid_peptidase"/>
    <property type="match status" value="1"/>
</dbReference>
<protein>
    <recommendedName>
        <fullName evidence="9">Pyrrolidone-carboxylate peptidase</fullName>
        <ecNumber evidence="9">3.4.19.3</ecNumber>
    </recommendedName>
    <alternativeName>
        <fullName evidence="9">5-oxoprolyl-peptidase</fullName>
    </alternativeName>
    <alternativeName>
        <fullName evidence="9">Pyroglutamyl-peptidase I</fullName>
        <shortName evidence="9">PGP-I</shortName>
        <shortName evidence="9">Pyrase</shortName>
    </alternativeName>
</protein>
<gene>
    <name evidence="9" type="primary">pcp</name>
    <name evidence="11" type="ORF">DFR42_105273</name>
</gene>
<evidence type="ECO:0000256" key="4">
    <source>
        <dbReference type="ARBA" id="ARBA00006641"/>
    </source>
</evidence>
<evidence type="ECO:0000313" key="12">
    <source>
        <dbReference type="Proteomes" id="UP000247792"/>
    </source>
</evidence>
<keyword evidence="8 9" id="KW-0788">Thiol protease</keyword>
<dbReference type="InterPro" id="IPR029762">
    <property type="entry name" value="PGP-I_bact-type"/>
</dbReference>
<dbReference type="GO" id="GO:0016920">
    <property type="term" value="F:pyroglutamyl-peptidase activity"/>
    <property type="evidence" value="ECO:0007669"/>
    <property type="project" value="UniProtKB-UniRule"/>
</dbReference>
<dbReference type="EMBL" id="QJKB01000005">
    <property type="protein sequence ID" value="PXX42615.1"/>
    <property type="molecule type" value="Genomic_DNA"/>
</dbReference>
<proteinExistence type="inferred from homology"/>
<keyword evidence="6 9" id="KW-0645">Protease</keyword>
<organism evidence="11 12">
    <name type="scientific">Undibacterium pigrum</name>
    <dbReference type="NCBI Taxonomy" id="401470"/>
    <lineage>
        <taxon>Bacteria</taxon>
        <taxon>Pseudomonadati</taxon>
        <taxon>Pseudomonadota</taxon>
        <taxon>Betaproteobacteria</taxon>
        <taxon>Burkholderiales</taxon>
        <taxon>Oxalobacteraceae</taxon>
        <taxon>Undibacterium</taxon>
    </lineage>
</organism>
<evidence type="ECO:0000256" key="7">
    <source>
        <dbReference type="ARBA" id="ARBA00022801"/>
    </source>
</evidence>
<dbReference type="PIRSF" id="PIRSF015592">
    <property type="entry name" value="Prld-crbxl_pptds"/>
    <property type="match status" value="1"/>
</dbReference>
<evidence type="ECO:0000256" key="9">
    <source>
        <dbReference type="HAMAP-Rule" id="MF_00417"/>
    </source>
</evidence>
<comment type="function">
    <text evidence="2 9">Removes 5-oxoproline from various penultimate amino acid residues except L-proline.</text>
</comment>
<comment type="subcellular location">
    <subcellularLocation>
        <location evidence="3 9">Cytoplasm</location>
    </subcellularLocation>
</comment>
<name>A0A318J255_9BURK</name>
<dbReference type="EC" id="3.4.19.3" evidence="9"/>
<evidence type="ECO:0000256" key="1">
    <source>
        <dbReference type="ARBA" id="ARBA00001770"/>
    </source>
</evidence>
<evidence type="ECO:0000256" key="10">
    <source>
        <dbReference type="PROSITE-ProRule" id="PRU10077"/>
    </source>
</evidence>
<keyword evidence="12" id="KW-1185">Reference proteome</keyword>
<evidence type="ECO:0000256" key="8">
    <source>
        <dbReference type="ARBA" id="ARBA00022807"/>
    </source>
</evidence>
<dbReference type="RefSeq" id="WP_110256152.1">
    <property type="nucleotide sequence ID" value="NZ_QJKB01000005.1"/>
</dbReference>
<dbReference type="InterPro" id="IPR036440">
    <property type="entry name" value="Peptidase_C15-like_sf"/>
</dbReference>
<evidence type="ECO:0000256" key="3">
    <source>
        <dbReference type="ARBA" id="ARBA00004496"/>
    </source>
</evidence>
<evidence type="ECO:0000313" key="11">
    <source>
        <dbReference type="EMBL" id="PXX42615.1"/>
    </source>
</evidence>
<dbReference type="SUPFAM" id="SSF53182">
    <property type="entry name" value="Pyrrolidone carboxyl peptidase (pyroglutamate aminopeptidase)"/>
    <property type="match status" value="1"/>
</dbReference>
<dbReference type="PANTHER" id="PTHR23402:SF1">
    <property type="entry name" value="PYROGLUTAMYL-PEPTIDASE I"/>
    <property type="match status" value="1"/>
</dbReference>
<dbReference type="Proteomes" id="UP000247792">
    <property type="component" value="Unassembled WGS sequence"/>
</dbReference>
<dbReference type="PRINTS" id="PR00706">
    <property type="entry name" value="PYROGLUPTASE"/>
</dbReference>
<reference evidence="11 12" key="1">
    <citation type="submission" date="2018-05" db="EMBL/GenBank/DDBJ databases">
        <title>Genomic Encyclopedia of Type Strains, Phase IV (KMG-IV): sequencing the most valuable type-strain genomes for metagenomic binning, comparative biology and taxonomic classification.</title>
        <authorList>
            <person name="Goeker M."/>
        </authorList>
    </citation>
    <scope>NUCLEOTIDE SEQUENCE [LARGE SCALE GENOMIC DNA]</scope>
    <source>
        <strain evidence="11 12">DSM 19792</strain>
    </source>
</reference>
<comment type="catalytic activity">
    <reaction evidence="1 9 10">
        <text>Release of an N-terminal pyroglutamyl group from a polypeptide, the second amino acid generally not being Pro.</text>
        <dbReference type="EC" id="3.4.19.3"/>
    </reaction>
</comment>
<comment type="similarity">
    <text evidence="4 9">Belongs to the peptidase C15 family.</text>
</comment>
<evidence type="ECO:0000256" key="2">
    <source>
        <dbReference type="ARBA" id="ARBA00002280"/>
    </source>
</evidence>
<accession>A0A318J255</accession>
<comment type="caution">
    <text evidence="11">The sequence shown here is derived from an EMBL/GenBank/DDBJ whole genome shotgun (WGS) entry which is preliminary data.</text>
</comment>
<dbReference type="GO" id="GO:0005829">
    <property type="term" value="C:cytosol"/>
    <property type="evidence" value="ECO:0007669"/>
    <property type="project" value="InterPro"/>
</dbReference>
<comment type="subunit">
    <text evidence="9">Homotetramer.</text>
</comment>
<dbReference type="CDD" id="cd00501">
    <property type="entry name" value="Peptidase_C15"/>
    <property type="match status" value="1"/>
</dbReference>
<feature type="active site" evidence="9">
    <location>
        <position position="168"/>
    </location>
</feature>
<dbReference type="InterPro" id="IPR033694">
    <property type="entry name" value="PGPEP1_Cys_AS"/>
</dbReference>
<dbReference type="NCBIfam" id="NF009676">
    <property type="entry name" value="PRK13197.1"/>
    <property type="match status" value="1"/>
</dbReference>
<sequence length="216" mass="23107">MKRILLTGFDPFGGEQSNPSWEVVRRLDGLLIGDSHQIVSARLPCEFVNSLLILDAALRQHQPSIVICLGQASGRADISLERIAINVDDARMPDNAGAQPVDVPVVEGGPAAYFSSLPIKAIAQELHLNGIPASISQTAGTFVCNHVFYGLMHKASELTSIQRAGFIHIPYLPEQAVAHPGAASMSLEMVKTGILKVLESVLKTDKDLRIAGGATH</sequence>
<dbReference type="PROSITE" id="PS01334">
    <property type="entry name" value="PYRASE_CYS"/>
    <property type="match status" value="1"/>
</dbReference>
<evidence type="ECO:0000256" key="5">
    <source>
        <dbReference type="ARBA" id="ARBA00022490"/>
    </source>
</evidence>
<dbReference type="NCBIfam" id="TIGR00504">
    <property type="entry name" value="pyro_pdase"/>
    <property type="match status" value="1"/>
</dbReference>
<dbReference type="Pfam" id="PF01470">
    <property type="entry name" value="Peptidase_C15"/>
    <property type="match status" value="1"/>
</dbReference>
<dbReference type="InterPro" id="IPR016125">
    <property type="entry name" value="Peptidase_C15-like"/>
</dbReference>
<dbReference type="InterPro" id="IPR000816">
    <property type="entry name" value="Peptidase_C15"/>
</dbReference>
<dbReference type="AlphaFoldDB" id="A0A318J255"/>
<keyword evidence="7 9" id="KW-0378">Hydrolase</keyword>
<dbReference type="FunFam" id="3.40.630.20:FF:000001">
    <property type="entry name" value="Pyrrolidone-carboxylate peptidase"/>
    <property type="match status" value="1"/>
</dbReference>
<dbReference type="Gene3D" id="3.40.630.20">
    <property type="entry name" value="Peptidase C15, pyroglutamyl peptidase I-like"/>
    <property type="match status" value="1"/>
</dbReference>
<feature type="active site" evidence="9 10">
    <location>
        <position position="144"/>
    </location>
</feature>